<dbReference type="EMBL" id="BNAG01000004">
    <property type="protein sequence ID" value="GHE70409.1"/>
    <property type="molecule type" value="Genomic_DNA"/>
</dbReference>
<dbReference type="RefSeq" id="WP_189630873.1">
    <property type="nucleotide sequence ID" value="NZ_BNAG01000004.1"/>
</dbReference>
<accession>A0ABQ3IAJ1</accession>
<organism evidence="2 3">
    <name type="scientific">Roseivirga thermotolerans</name>
    <dbReference type="NCBI Taxonomy" id="1758176"/>
    <lineage>
        <taxon>Bacteria</taxon>
        <taxon>Pseudomonadati</taxon>
        <taxon>Bacteroidota</taxon>
        <taxon>Cytophagia</taxon>
        <taxon>Cytophagales</taxon>
        <taxon>Roseivirgaceae</taxon>
        <taxon>Roseivirga</taxon>
    </lineage>
</organism>
<name>A0ABQ3IAJ1_9BACT</name>
<evidence type="ECO:0008006" key="4">
    <source>
        <dbReference type="Google" id="ProtNLM"/>
    </source>
</evidence>
<proteinExistence type="predicted"/>
<sequence>MTMRLLVLALVWVSPLSVSAQDSLLITGKSITIQGQTSLGKFACTYSEIHQPEAAFIRNGANSIPVLFLELLIEDFDCGNKILNKDFRETLRAAEHPSIGISVDNFRKIENYYLSTVSLTLGGKVSELLELRFIKIDKHGNTYLKSEFKLSTSSFELSPPKKLFGLIKLRETLEVSICLYY</sequence>
<feature type="signal peptide" evidence="1">
    <location>
        <begin position="1"/>
        <end position="20"/>
    </location>
</feature>
<evidence type="ECO:0000313" key="3">
    <source>
        <dbReference type="Proteomes" id="UP000658258"/>
    </source>
</evidence>
<keyword evidence="1" id="KW-0732">Signal</keyword>
<evidence type="ECO:0000256" key="1">
    <source>
        <dbReference type="SAM" id="SignalP"/>
    </source>
</evidence>
<comment type="caution">
    <text evidence="2">The sequence shown here is derived from an EMBL/GenBank/DDBJ whole genome shotgun (WGS) entry which is preliminary data.</text>
</comment>
<gene>
    <name evidence="2" type="ORF">GCM10011340_27590</name>
</gene>
<keyword evidence="3" id="KW-1185">Reference proteome</keyword>
<protein>
    <recommendedName>
        <fullName evidence="4">Lipid/polyisoprenoid-binding YceI-like domain-containing protein</fullName>
    </recommendedName>
</protein>
<reference evidence="3" key="1">
    <citation type="journal article" date="2019" name="Int. J. Syst. Evol. Microbiol.">
        <title>The Global Catalogue of Microorganisms (GCM) 10K type strain sequencing project: providing services to taxonomists for standard genome sequencing and annotation.</title>
        <authorList>
            <consortium name="The Broad Institute Genomics Platform"/>
            <consortium name="The Broad Institute Genome Sequencing Center for Infectious Disease"/>
            <person name="Wu L."/>
            <person name="Ma J."/>
        </authorList>
    </citation>
    <scope>NUCLEOTIDE SEQUENCE [LARGE SCALE GENOMIC DNA]</scope>
    <source>
        <strain evidence="3">CGMCC 1.15111</strain>
    </source>
</reference>
<dbReference type="Proteomes" id="UP000658258">
    <property type="component" value="Unassembled WGS sequence"/>
</dbReference>
<feature type="chain" id="PRO_5047360241" description="Lipid/polyisoprenoid-binding YceI-like domain-containing protein" evidence="1">
    <location>
        <begin position="21"/>
        <end position="181"/>
    </location>
</feature>
<evidence type="ECO:0000313" key="2">
    <source>
        <dbReference type="EMBL" id="GHE70409.1"/>
    </source>
</evidence>